<sequence>MNLALRLLSPALLGAALLLPQPALAQTQATEPWVRATVPAQKATGLFVELRSPNGARLMGASSPAAARVEIHEMKMDGDTMRMRAVDSLNLPAGQAVQLKPGGLHLMLMDLKAPLLAGEQVSVRLEFKGNDGKPEVLELKAPVRGLGFVAGHGDRRASHTAH</sequence>
<dbReference type="SUPFAM" id="SSF110087">
    <property type="entry name" value="DR1885-like metal-binding protein"/>
    <property type="match status" value="1"/>
</dbReference>
<proteinExistence type="predicted"/>
<protein>
    <recommendedName>
        <fullName evidence="4">Copper chaperone PCu(A)C</fullName>
    </recommendedName>
</protein>
<accession>A0A840SBI6</accession>
<organism evidence="2 3">
    <name type="scientific">Inhella inkyongensis</name>
    <dbReference type="NCBI Taxonomy" id="392593"/>
    <lineage>
        <taxon>Bacteria</taxon>
        <taxon>Pseudomonadati</taxon>
        <taxon>Pseudomonadota</taxon>
        <taxon>Betaproteobacteria</taxon>
        <taxon>Burkholderiales</taxon>
        <taxon>Sphaerotilaceae</taxon>
        <taxon>Inhella</taxon>
    </lineage>
</organism>
<dbReference type="PANTHER" id="PTHR36302:SF1">
    <property type="entry name" value="COPPER CHAPERONE PCU(A)C"/>
    <property type="match status" value="1"/>
</dbReference>
<dbReference type="EMBL" id="JACHHO010000007">
    <property type="protein sequence ID" value="MBB5206144.1"/>
    <property type="molecule type" value="Genomic_DNA"/>
</dbReference>
<evidence type="ECO:0000256" key="1">
    <source>
        <dbReference type="SAM" id="SignalP"/>
    </source>
</evidence>
<dbReference type="InterPro" id="IPR058248">
    <property type="entry name" value="Lxx211020-like"/>
</dbReference>
<keyword evidence="3" id="KW-1185">Reference proteome</keyword>
<keyword evidence="1" id="KW-0732">Signal</keyword>
<dbReference type="InterPro" id="IPR007410">
    <property type="entry name" value="LpqE-like"/>
</dbReference>
<feature type="signal peptide" evidence="1">
    <location>
        <begin position="1"/>
        <end position="25"/>
    </location>
</feature>
<dbReference type="Proteomes" id="UP000554837">
    <property type="component" value="Unassembled WGS sequence"/>
</dbReference>
<dbReference type="OrthoDB" id="9796962at2"/>
<reference evidence="2 3" key="1">
    <citation type="submission" date="2020-08" db="EMBL/GenBank/DDBJ databases">
        <title>Genomic Encyclopedia of Type Strains, Phase IV (KMG-IV): sequencing the most valuable type-strain genomes for metagenomic binning, comparative biology and taxonomic classification.</title>
        <authorList>
            <person name="Goeker M."/>
        </authorList>
    </citation>
    <scope>NUCLEOTIDE SEQUENCE [LARGE SCALE GENOMIC DNA]</scope>
    <source>
        <strain evidence="2 3">DSM 23958</strain>
    </source>
</reference>
<name>A0A840SBI6_9BURK</name>
<dbReference type="Pfam" id="PF04314">
    <property type="entry name" value="PCuAC"/>
    <property type="match status" value="1"/>
</dbReference>
<comment type="caution">
    <text evidence="2">The sequence shown here is derived from an EMBL/GenBank/DDBJ whole genome shotgun (WGS) entry which is preliminary data.</text>
</comment>
<feature type="chain" id="PRO_5032570224" description="Copper chaperone PCu(A)C" evidence="1">
    <location>
        <begin position="26"/>
        <end position="162"/>
    </location>
</feature>
<dbReference type="InterPro" id="IPR036182">
    <property type="entry name" value="PCuAC_sf"/>
</dbReference>
<evidence type="ECO:0000313" key="2">
    <source>
        <dbReference type="EMBL" id="MBB5206144.1"/>
    </source>
</evidence>
<dbReference type="PANTHER" id="PTHR36302">
    <property type="entry name" value="BLR7088 PROTEIN"/>
    <property type="match status" value="1"/>
</dbReference>
<evidence type="ECO:0000313" key="3">
    <source>
        <dbReference type="Proteomes" id="UP000554837"/>
    </source>
</evidence>
<dbReference type="AlphaFoldDB" id="A0A840SBI6"/>
<evidence type="ECO:0008006" key="4">
    <source>
        <dbReference type="Google" id="ProtNLM"/>
    </source>
</evidence>
<dbReference type="RefSeq" id="WP_138856333.1">
    <property type="nucleotide sequence ID" value="NZ_CP040709.1"/>
</dbReference>
<gene>
    <name evidence="2" type="ORF">HNQ51_003487</name>
</gene>
<dbReference type="Gene3D" id="2.60.40.1890">
    <property type="entry name" value="PCu(A)C copper chaperone"/>
    <property type="match status" value="1"/>
</dbReference>